<dbReference type="Gene3D" id="3.10.20.730">
    <property type="entry name" value="RNAP, epsilon subunit-like"/>
    <property type="match status" value="1"/>
</dbReference>
<dbReference type="NCBIfam" id="NF010188">
    <property type="entry name" value="PRK13667.1"/>
    <property type="match status" value="1"/>
</dbReference>
<organism evidence="6 7">
    <name type="scientific">Alkalicoccus saliphilus</name>
    <dbReference type="NCBI Taxonomy" id="200989"/>
    <lineage>
        <taxon>Bacteria</taxon>
        <taxon>Bacillati</taxon>
        <taxon>Bacillota</taxon>
        <taxon>Bacilli</taxon>
        <taxon>Bacillales</taxon>
        <taxon>Bacillaceae</taxon>
        <taxon>Alkalicoccus</taxon>
    </lineage>
</organism>
<comment type="caution">
    <text evidence="6">The sequence shown here is derived from an EMBL/GenBank/DDBJ whole genome shotgun (WGS) entry which is preliminary data.</text>
</comment>
<evidence type="ECO:0000313" key="7">
    <source>
        <dbReference type="Proteomes" id="UP000240509"/>
    </source>
</evidence>
<evidence type="ECO:0000256" key="5">
    <source>
        <dbReference type="HAMAP-Rule" id="MF_01553"/>
    </source>
</evidence>
<reference evidence="6 7" key="1">
    <citation type="submission" date="2018-03" db="EMBL/GenBank/DDBJ databases">
        <title>Alkalicoccus saliphilus sp. nov., isolated from a mineral pool.</title>
        <authorList>
            <person name="Zhao B."/>
        </authorList>
    </citation>
    <scope>NUCLEOTIDE SEQUENCE [LARGE SCALE GENOMIC DNA]</scope>
    <source>
        <strain evidence="6 7">6AG</strain>
    </source>
</reference>
<dbReference type="HAMAP" id="MF_01553">
    <property type="entry name" value="RNApol_bact_RpoY"/>
    <property type="match status" value="1"/>
</dbReference>
<name>A0A2T4U274_9BACI</name>
<evidence type="ECO:0000313" key="6">
    <source>
        <dbReference type="EMBL" id="PTL37493.1"/>
    </source>
</evidence>
<dbReference type="GO" id="GO:0003899">
    <property type="term" value="F:DNA-directed RNA polymerase activity"/>
    <property type="evidence" value="ECO:0007669"/>
    <property type="project" value="UniProtKB-UniRule"/>
</dbReference>
<evidence type="ECO:0000256" key="2">
    <source>
        <dbReference type="ARBA" id="ARBA00022679"/>
    </source>
</evidence>
<dbReference type="GO" id="GO:0000428">
    <property type="term" value="C:DNA-directed RNA polymerase complex"/>
    <property type="evidence" value="ECO:0007669"/>
    <property type="project" value="UniProtKB-KW"/>
</dbReference>
<dbReference type="Proteomes" id="UP000240509">
    <property type="component" value="Unassembled WGS sequence"/>
</dbReference>
<dbReference type="RefSeq" id="WP_107586255.1">
    <property type="nucleotide sequence ID" value="NZ_PZJJ01000047.1"/>
</dbReference>
<dbReference type="InterPro" id="IPR009907">
    <property type="entry name" value="RpoY"/>
</dbReference>
<dbReference type="GO" id="GO:0006351">
    <property type="term" value="P:DNA-templated transcription"/>
    <property type="evidence" value="ECO:0007669"/>
    <property type="project" value="UniProtKB-UniRule"/>
</dbReference>
<dbReference type="EMBL" id="PZJJ01000047">
    <property type="protein sequence ID" value="PTL37493.1"/>
    <property type="molecule type" value="Genomic_DNA"/>
</dbReference>
<keyword evidence="3 5" id="KW-0548">Nucleotidyltransferase</keyword>
<keyword evidence="7" id="KW-1185">Reference proteome</keyword>
<evidence type="ECO:0000256" key="1">
    <source>
        <dbReference type="ARBA" id="ARBA00022478"/>
    </source>
</evidence>
<protein>
    <recommendedName>
        <fullName evidence="5">DNA-directed RNA polymerase subunit epsilon</fullName>
        <shortName evidence="5">RNAP epsilon subunit</shortName>
        <ecNumber evidence="5">2.7.7.6</ecNumber>
    </recommendedName>
    <alternativeName>
        <fullName evidence="5">RNA polymerase epsilon subunit</fullName>
    </alternativeName>
    <alternativeName>
        <fullName evidence="5">Transcriptase subunit epsilon</fullName>
    </alternativeName>
</protein>
<sequence length="71" mass="8451">MIYKVYYQETLSEVPVRERTHSLYVQAETEEEVRKGLKDREYNIEFVTPLSDAALAYEKETNEDFKVETLD</sequence>
<dbReference type="EC" id="2.7.7.6" evidence="5"/>
<comment type="subunit">
    <text evidence="5">RNAP is composed of a core of 2 alpha, a beta and a beta' subunit. The core is associated with a delta subunit, and at least one of epsilon or omega. When a sigma factor is associated with the core the holoenzyme is formed, which can initiate transcription.</text>
</comment>
<dbReference type="GO" id="GO:0003677">
    <property type="term" value="F:DNA binding"/>
    <property type="evidence" value="ECO:0007669"/>
    <property type="project" value="UniProtKB-UniRule"/>
</dbReference>
<keyword evidence="1 5" id="KW-0240">DNA-directed RNA polymerase</keyword>
<keyword evidence="2 5" id="KW-0808">Transferase</keyword>
<comment type="similarity">
    <text evidence="5">Belongs to the RNA polymerase subunit epsilon family.</text>
</comment>
<evidence type="ECO:0000256" key="3">
    <source>
        <dbReference type="ARBA" id="ARBA00022695"/>
    </source>
</evidence>
<dbReference type="OrthoDB" id="2147503at2"/>
<keyword evidence="4 5" id="KW-0804">Transcription</keyword>
<evidence type="ECO:0000256" key="4">
    <source>
        <dbReference type="ARBA" id="ARBA00023163"/>
    </source>
</evidence>
<gene>
    <name evidence="5" type="primary">rpoY</name>
    <name evidence="6" type="ORF">C6Y45_16145</name>
</gene>
<accession>A0A2T4U274</accession>
<dbReference type="Pfam" id="PF07288">
    <property type="entry name" value="RpoY"/>
    <property type="match status" value="1"/>
</dbReference>
<comment type="catalytic activity">
    <reaction evidence="5">
        <text>RNA(n) + a ribonucleoside 5'-triphosphate = RNA(n+1) + diphosphate</text>
        <dbReference type="Rhea" id="RHEA:21248"/>
        <dbReference type="Rhea" id="RHEA-COMP:14527"/>
        <dbReference type="Rhea" id="RHEA-COMP:17342"/>
        <dbReference type="ChEBI" id="CHEBI:33019"/>
        <dbReference type="ChEBI" id="CHEBI:61557"/>
        <dbReference type="ChEBI" id="CHEBI:140395"/>
        <dbReference type="EC" id="2.7.7.6"/>
    </reaction>
</comment>
<dbReference type="AlphaFoldDB" id="A0A2T4U274"/>
<proteinExistence type="inferred from homology"/>
<comment type="function">
    <text evidence="5">A non-essential component of RNA polymerase (RNAP).</text>
</comment>